<dbReference type="EMBL" id="PYGD01000005">
    <property type="protein sequence ID" value="PSK91631.1"/>
    <property type="molecule type" value="Genomic_DNA"/>
</dbReference>
<comment type="caution">
    <text evidence="2">The sequence shown here is derived from an EMBL/GenBank/DDBJ whole genome shotgun (WGS) entry which is preliminary data.</text>
</comment>
<evidence type="ECO:0000313" key="2">
    <source>
        <dbReference type="EMBL" id="PSK91631.1"/>
    </source>
</evidence>
<keyword evidence="3" id="KW-1185">Reference proteome</keyword>
<sequence length="137" mass="14557">MKKILFLLLLSSLFKFNQLHAGSITIVNNSLTAVFEGYLMADNNVANPSISTTYGKYITVPPSTNLSFASPAALPSPVGMGLPALPTGAFIGIKASINPNPFNVGKAGVYLGYPPYVVNGYIVTWTQIGDDALINIY</sequence>
<feature type="signal peptide" evidence="1">
    <location>
        <begin position="1"/>
        <end position="21"/>
    </location>
</feature>
<dbReference type="Proteomes" id="UP000240572">
    <property type="component" value="Unassembled WGS sequence"/>
</dbReference>
<keyword evidence="1" id="KW-0732">Signal</keyword>
<dbReference type="RefSeq" id="WP_106523523.1">
    <property type="nucleotide sequence ID" value="NZ_PYGD01000005.1"/>
</dbReference>
<accession>A0A2P8D331</accession>
<reference evidence="2 3" key="1">
    <citation type="submission" date="2018-03" db="EMBL/GenBank/DDBJ databases">
        <title>Genomic Encyclopedia of Type Strains, Phase III (KMG-III): the genomes of soil and plant-associated and newly described type strains.</title>
        <authorList>
            <person name="Whitman W."/>
        </authorList>
    </citation>
    <scope>NUCLEOTIDE SEQUENCE [LARGE SCALE GENOMIC DNA]</scope>
    <source>
        <strain evidence="2 3">CGMCC 1.12700</strain>
    </source>
</reference>
<feature type="chain" id="PRO_5015119910" evidence="1">
    <location>
        <begin position="22"/>
        <end position="137"/>
    </location>
</feature>
<dbReference type="AlphaFoldDB" id="A0A2P8D331"/>
<protein>
    <submittedName>
        <fullName evidence="2">Uncharacterized protein</fullName>
    </submittedName>
</protein>
<evidence type="ECO:0000313" key="3">
    <source>
        <dbReference type="Proteomes" id="UP000240572"/>
    </source>
</evidence>
<gene>
    <name evidence="2" type="ORF">B0I18_105216</name>
</gene>
<proteinExistence type="predicted"/>
<name>A0A2P8D331_9BACT</name>
<evidence type="ECO:0000256" key="1">
    <source>
        <dbReference type="SAM" id="SignalP"/>
    </source>
</evidence>
<organism evidence="2 3">
    <name type="scientific">Taibaiella chishuiensis</name>
    <dbReference type="NCBI Taxonomy" id="1434707"/>
    <lineage>
        <taxon>Bacteria</taxon>
        <taxon>Pseudomonadati</taxon>
        <taxon>Bacteroidota</taxon>
        <taxon>Chitinophagia</taxon>
        <taxon>Chitinophagales</taxon>
        <taxon>Chitinophagaceae</taxon>
        <taxon>Taibaiella</taxon>
    </lineage>
</organism>